<feature type="region of interest" description="Disordered" evidence="1">
    <location>
        <begin position="126"/>
        <end position="149"/>
    </location>
</feature>
<evidence type="ECO:0000313" key="3">
    <source>
        <dbReference type="EMBL" id="RYQ94363.1"/>
    </source>
</evidence>
<accession>A0A444XX96</accession>
<feature type="domain" description="Glycosyl-hydrolase family 116 N-terminal" evidence="2">
    <location>
        <begin position="147"/>
        <end position="216"/>
    </location>
</feature>
<dbReference type="Pfam" id="PF12215">
    <property type="entry name" value="Glyco_hydr_116N"/>
    <property type="match status" value="1"/>
</dbReference>
<dbReference type="PANTHER" id="PTHR12654:SF3">
    <property type="entry name" value="NON-LYSOSOMAL GLUCOSYLCERAMIDASE"/>
    <property type="match status" value="1"/>
</dbReference>
<evidence type="ECO:0000256" key="1">
    <source>
        <dbReference type="SAM" id="MobiDB-lite"/>
    </source>
</evidence>
<dbReference type="PANTHER" id="PTHR12654">
    <property type="entry name" value="BILE ACID BETA-GLUCOSIDASE-RELATED"/>
    <property type="match status" value="1"/>
</dbReference>
<sequence length="227" mass="25596">MENRRREAEAMKMTEQSDNQPPHSWDYNKHFDECLPEAMENRRQEAEAMKMTQHYYGSPLSGYQPLQSEPQPCAIDVCGNQPPQLLSQPQPQPRPWSRPLQSEPQLIIITGRKEVVPAAEEEVVPAAEEEAAPTKSGSHWTPDEHRARNERSPVTFAIAAAETEDVHISVCPVFVISGAHKGISAKDMWNEIKQHGSFDRLNIFETAMPSEPGSSIELLKKSCVPMW</sequence>
<organism evidence="3 4">
    <name type="scientific">Arachis hypogaea</name>
    <name type="common">Peanut</name>
    <dbReference type="NCBI Taxonomy" id="3818"/>
    <lineage>
        <taxon>Eukaryota</taxon>
        <taxon>Viridiplantae</taxon>
        <taxon>Streptophyta</taxon>
        <taxon>Embryophyta</taxon>
        <taxon>Tracheophyta</taxon>
        <taxon>Spermatophyta</taxon>
        <taxon>Magnoliopsida</taxon>
        <taxon>eudicotyledons</taxon>
        <taxon>Gunneridae</taxon>
        <taxon>Pentapetalae</taxon>
        <taxon>rosids</taxon>
        <taxon>fabids</taxon>
        <taxon>Fabales</taxon>
        <taxon>Fabaceae</taxon>
        <taxon>Papilionoideae</taxon>
        <taxon>50 kb inversion clade</taxon>
        <taxon>dalbergioids sensu lato</taxon>
        <taxon>Dalbergieae</taxon>
        <taxon>Pterocarpus clade</taxon>
        <taxon>Arachis</taxon>
    </lineage>
</organism>
<dbReference type="InterPro" id="IPR052566">
    <property type="entry name" value="Non-lysos_glucosylceramidase"/>
</dbReference>
<evidence type="ECO:0000313" key="4">
    <source>
        <dbReference type="Proteomes" id="UP000289738"/>
    </source>
</evidence>
<dbReference type="GO" id="GO:0008422">
    <property type="term" value="F:beta-glucosidase activity"/>
    <property type="evidence" value="ECO:0007669"/>
    <property type="project" value="TreeGrafter"/>
</dbReference>
<comment type="caution">
    <text evidence="3">The sequence shown here is derived from an EMBL/GenBank/DDBJ whole genome shotgun (WGS) entry which is preliminary data.</text>
</comment>
<feature type="region of interest" description="Disordered" evidence="1">
    <location>
        <begin position="1"/>
        <end position="29"/>
    </location>
</feature>
<feature type="compositionally biased region" description="Basic and acidic residues" evidence="1">
    <location>
        <begin position="1"/>
        <end position="12"/>
    </location>
</feature>
<dbReference type="InterPro" id="IPR024462">
    <property type="entry name" value="GH116_N"/>
</dbReference>
<dbReference type="Proteomes" id="UP000289738">
    <property type="component" value="Chromosome B08"/>
</dbReference>
<protein>
    <recommendedName>
        <fullName evidence="2">Glycosyl-hydrolase family 116 N-terminal domain-containing protein</fullName>
    </recommendedName>
</protein>
<dbReference type="STRING" id="3818.A0A444XX96"/>
<feature type="region of interest" description="Disordered" evidence="1">
    <location>
        <begin position="77"/>
        <end position="99"/>
    </location>
</feature>
<gene>
    <name evidence="3" type="ORF">Ahy_B08g089269</name>
</gene>
<proteinExistence type="predicted"/>
<name>A0A444XX96_ARAHY</name>
<keyword evidence="4" id="KW-1185">Reference proteome</keyword>
<dbReference type="AlphaFoldDB" id="A0A444XX96"/>
<dbReference type="EMBL" id="SDMP01000018">
    <property type="protein sequence ID" value="RYQ94363.1"/>
    <property type="molecule type" value="Genomic_DNA"/>
</dbReference>
<reference evidence="3 4" key="1">
    <citation type="submission" date="2019-01" db="EMBL/GenBank/DDBJ databases">
        <title>Sequencing of cultivated peanut Arachis hypogaea provides insights into genome evolution and oil improvement.</title>
        <authorList>
            <person name="Chen X."/>
        </authorList>
    </citation>
    <scope>NUCLEOTIDE SEQUENCE [LARGE SCALE GENOMIC DNA]</scope>
    <source>
        <strain evidence="4">cv. Fuhuasheng</strain>
        <tissue evidence="3">Leaves</tissue>
    </source>
</reference>
<evidence type="ECO:0000259" key="2">
    <source>
        <dbReference type="Pfam" id="PF12215"/>
    </source>
</evidence>